<dbReference type="PROSITE" id="PS50943">
    <property type="entry name" value="HTH_CROC1"/>
    <property type="match status" value="1"/>
</dbReference>
<dbReference type="Proteomes" id="UP000809349">
    <property type="component" value="Unassembled WGS sequence"/>
</dbReference>
<dbReference type="Gene3D" id="1.10.260.40">
    <property type="entry name" value="lambda repressor-like DNA-binding domains"/>
    <property type="match status" value="1"/>
</dbReference>
<dbReference type="PANTHER" id="PTHR46797">
    <property type="entry name" value="HTH-TYPE TRANSCRIPTIONAL REGULATOR"/>
    <property type="match status" value="1"/>
</dbReference>
<dbReference type="InterPro" id="IPR050807">
    <property type="entry name" value="TransReg_Diox_bact_type"/>
</dbReference>
<evidence type="ECO:0000256" key="1">
    <source>
        <dbReference type="ARBA" id="ARBA00023125"/>
    </source>
</evidence>
<accession>A0ABS7SKR6</accession>
<feature type="domain" description="HTH cro/C1-type" evidence="2">
    <location>
        <begin position="18"/>
        <end position="72"/>
    </location>
</feature>
<dbReference type="EMBL" id="JAFBIL020000002">
    <property type="protein sequence ID" value="MBZ2206524.1"/>
    <property type="molecule type" value="Genomic_DNA"/>
</dbReference>
<name>A0ABS7SKR6_9BURK</name>
<organism evidence="3 4">
    <name type="scientific">Massilia soli</name>
    <dbReference type="NCBI Taxonomy" id="2792854"/>
    <lineage>
        <taxon>Bacteria</taxon>
        <taxon>Pseudomonadati</taxon>
        <taxon>Pseudomonadota</taxon>
        <taxon>Betaproteobacteria</taxon>
        <taxon>Burkholderiales</taxon>
        <taxon>Oxalobacteraceae</taxon>
        <taxon>Telluria group</taxon>
        <taxon>Massilia</taxon>
    </lineage>
</organism>
<reference evidence="3 4" key="1">
    <citation type="submission" date="2021-08" db="EMBL/GenBank/DDBJ databases">
        <title>Massilia sp. R798.</title>
        <authorList>
            <person name="Baek J.H."/>
            <person name="Jung H.S."/>
            <person name="Kim K.R."/>
            <person name="Jeon C.O."/>
        </authorList>
    </citation>
    <scope>NUCLEOTIDE SEQUENCE [LARGE SCALE GENOMIC DNA]</scope>
    <source>
        <strain evidence="3 4">R798</strain>
    </source>
</reference>
<dbReference type="Pfam" id="PF01381">
    <property type="entry name" value="HTH_3"/>
    <property type="match status" value="1"/>
</dbReference>
<proteinExistence type="predicted"/>
<protein>
    <submittedName>
        <fullName evidence="3">Helix-turn-helix domain-containing protein</fullName>
    </submittedName>
</protein>
<dbReference type="InterPro" id="IPR001387">
    <property type="entry name" value="Cro/C1-type_HTH"/>
</dbReference>
<dbReference type="SMART" id="SM00530">
    <property type="entry name" value="HTH_XRE"/>
    <property type="match status" value="1"/>
</dbReference>
<dbReference type="PANTHER" id="PTHR46797:SF1">
    <property type="entry name" value="METHYLPHOSPHONATE SYNTHASE"/>
    <property type="match status" value="1"/>
</dbReference>
<dbReference type="InterPro" id="IPR010982">
    <property type="entry name" value="Lambda_DNA-bd_dom_sf"/>
</dbReference>
<dbReference type="RefSeq" id="WP_223466380.1">
    <property type="nucleotide sequence ID" value="NZ_JAFBIL020000002.1"/>
</dbReference>
<evidence type="ECO:0000313" key="4">
    <source>
        <dbReference type="Proteomes" id="UP000809349"/>
    </source>
</evidence>
<evidence type="ECO:0000259" key="2">
    <source>
        <dbReference type="PROSITE" id="PS50943"/>
    </source>
</evidence>
<keyword evidence="1" id="KW-0238">DNA-binding</keyword>
<dbReference type="CDD" id="cd00093">
    <property type="entry name" value="HTH_XRE"/>
    <property type="match status" value="1"/>
</dbReference>
<evidence type="ECO:0000313" key="3">
    <source>
        <dbReference type="EMBL" id="MBZ2206524.1"/>
    </source>
</evidence>
<dbReference type="SUPFAM" id="SSF47413">
    <property type="entry name" value="lambda repressor-like DNA-binding domains"/>
    <property type="match status" value="1"/>
</dbReference>
<keyword evidence="4" id="KW-1185">Reference proteome</keyword>
<gene>
    <name evidence="3" type="ORF">I4X03_004535</name>
</gene>
<comment type="caution">
    <text evidence="3">The sequence shown here is derived from an EMBL/GenBank/DDBJ whole genome shotgun (WGS) entry which is preliminary data.</text>
</comment>
<sequence>MSSQKNQTSARERIAYNLRELRKKSGVPQDTLAATAGISQTFLSQVETGKNNISVDKLEQIAGALGVDVVDLLQPLPV</sequence>